<evidence type="ECO:0008006" key="3">
    <source>
        <dbReference type="Google" id="ProtNLM"/>
    </source>
</evidence>
<dbReference type="AlphaFoldDB" id="A0A3M2LEW6"/>
<reference evidence="1 2" key="1">
    <citation type="submission" date="2018-10" db="EMBL/GenBank/DDBJ databases">
        <title>Isolation from cow dung.</title>
        <authorList>
            <person name="Ling L."/>
        </authorList>
    </citation>
    <scope>NUCLEOTIDE SEQUENCE [LARGE SCALE GENOMIC DNA]</scope>
    <source>
        <strain evidence="1 2">NEAU-LL90</strain>
    </source>
</reference>
<evidence type="ECO:0000313" key="1">
    <source>
        <dbReference type="EMBL" id="RMI33238.1"/>
    </source>
</evidence>
<protein>
    <recommendedName>
        <fullName evidence="3">Alpha/beta hydrolase</fullName>
    </recommendedName>
</protein>
<proteinExistence type="predicted"/>
<sequence>MRTIEGAIHLPNISHPEIVSDLIADFLDSLDLRNGDHDTDVAVGGSGSHSDCEPQVNLAGAVTQHKATVGR</sequence>
<keyword evidence="2" id="KW-1185">Reference proteome</keyword>
<accession>A0A3M2LEW6</accession>
<gene>
    <name evidence="1" type="ORF">EBN03_08580</name>
</gene>
<name>A0A3M2LEW6_9NOCA</name>
<comment type="caution">
    <text evidence="1">The sequence shown here is derived from an EMBL/GenBank/DDBJ whole genome shotgun (WGS) entry which is preliminary data.</text>
</comment>
<dbReference type="EMBL" id="RFFH01000003">
    <property type="protein sequence ID" value="RMI33238.1"/>
    <property type="molecule type" value="Genomic_DNA"/>
</dbReference>
<evidence type="ECO:0000313" key="2">
    <source>
        <dbReference type="Proteomes" id="UP000279275"/>
    </source>
</evidence>
<dbReference type="Proteomes" id="UP000279275">
    <property type="component" value="Unassembled WGS sequence"/>
</dbReference>
<organism evidence="1 2">
    <name type="scientific">Nocardia stercoris</name>
    <dbReference type="NCBI Taxonomy" id="2483361"/>
    <lineage>
        <taxon>Bacteria</taxon>
        <taxon>Bacillati</taxon>
        <taxon>Actinomycetota</taxon>
        <taxon>Actinomycetes</taxon>
        <taxon>Mycobacteriales</taxon>
        <taxon>Nocardiaceae</taxon>
        <taxon>Nocardia</taxon>
    </lineage>
</organism>